<evidence type="ECO:0000313" key="10">
    <source>
        <dbReference type="Proteomes" id="UP000050326"/>
    </source>
</evidence>
<dbReference type="Gene3D" id="3.40.50.300">
    <property type="entry name" value="P-loop containing nucleotide triphosphate hydrolases"/>
    <property type="match status" value="1"/>
</dbReference>
<name>A0A0P8W404_9CLOT</name>
<dbReference type="GO" id="GO:0015833">
    <property type="term" value="P:peptide transport"/>
    <property type="evidence" value="ECO:0007669"/>
    <property type="project" value="InterPro"/>
</dbReference>
<dbReference type="GO" id="GO:0016887">
    <property type="term" value="F:ATP hydrolysis activity"/>
    <property type="evidence" value="ECO:0007669"/>
    <property type="project" value="InterPro"/>
</dbReference>
<dbReference type="PANTHER" id="PTHR43297:SF2">
    <property type="entry name" value="DIPEPTIDE TRANSPORT ATP-BINDING PROTEIN DPPD"/>
    <property type="match status" value="1"/>
</dbReference>
<dbReference type="SUPFAM" id="SSF52540">
    <property type="entry name" value="P-loop containing nucleoside triphosphate hydrolases"/>
    <property type="match status" value="1"/>
</dbReference>
<gene>
    <name evidence="9" type="primary">oppD_7</name>
    <name evidence="9" type="ORF">OXPF_41280</name>
</gene>
<dbReference type="STRING" id="36849.OXPF_41280"/>
<dbReference type="PANTHER" id="PTHR43297">
    <property type="entry name" value="OLIGOPEPTIDE TRANSPORT ATP-BINDING PROTEIN APPD"/>
    <property type="match status" value="1"/>
</dbReference>
<reference evidence="9 10" key="1">
    <citation type="submission" date="2015-09" db="EMBL/GenBank/DDBJ databases">
        <title>Genome sequence of Oxobacter pfennigii DSM 3222.</title>
        <authorList>
            <person name="Poehlein A."/>
            <person name="Bengelsdorf F.R."/>
            <person name="Schiel-Bengelsdorf B."/>
            <person name="Duerre P."/>
            <person name="Daniel R."/>
        </authorList>
    </citation>
    <scope>NUCLEOTIDE SEQUENCE [LARGE SCALE GENOMIC DNA]</scope>
    <source>
        <strain evidence="9 10">DSM 3222</strain>
    </source>
</reference>
<dbReference type="InterPro" id="IPR050388">
    <property type="entry name" value="ABC_Ni/Peptide_Import"/>
</dbReference>
<dbReference type="AlphaFoldDB" id="A0A0P8W404"/>
<dbReference type="FunFam" id="3.40.50.300:FF:000016">
    <property type="entry name" value="Oligopeptide ABC transporter ATP-binding component"/>
    <property type="match status" value="1"/>
</dbReference>
<dbReference type="CDD" id="cd03257">
    <property type="entry name" value="ABC_NikE_OppD_transporters"/>
    <property type="match status" value="1"/>
</dbReference>
<keyword evidence="5" id="KW-0547">Nucleotide-binding</keyword>
<protein>
    <submittedName>
        <fullName evidence="9">Oligopeptide transport ATP-binding protein OppD</fullName>
    </submittedName>
</protein>
<dbReference type="SMART" id="SM00382">
    <property type="entry name" value="AAA"/>
    <property type="match status" value="1"/>
</dbReference>
<dbReference type="Proteomes" id="UP000050326">
    <property type="component" value="Unassembled WGS sequence"/>
</dbReference>
<keyword evidence="6 9" id="KW-0067">ATP-binding</keyword>
<keyword evidence="10" id="KW-1185">Reference proteome</keyword>
<dbReference type="PROSITE" id="PS50893">
    <property type="entry name" value="ABC_TRANSPORTER_2"/>
    <property type="match status" value="1"/>
</dbReference>
<dbReference type="NCBIfam" id="TIGR01727">
    <property type="entry name" value="oligo_HPY"/>
    <property type="match status" value="1"/>
</dbReference>
<dbReference type="InterPro" id="IPR017871">
    <property type="entry name" value="ABC_transporter-like_CS"/>
</dbReference>
<dbReference type="InterPro" id="IPR013563">
    <property type="entry name" value="Oligopep_ABC_C"/>
</dbReference>
<evidence type="ECO:0000256" key="5">
    <source>
        <dbReference type="ARBA" id="ARBA00022741"/>
    </source>
</evidence>
<dbReference type="EMBL" id="LKET01000068">
    <property type="protein sequence ID" value="KPU42343.1"/>
    <property type="molecule type" value="Genomic_DNA"/>
</dbReference>
<feature type="domain" description="ABC transporter" evidence="8">
    <location>
        <begin position="11"/>
        <end position="261"/>
    </location>
</feature>
<dbReference type="InterPro" id="IPR003593">
    <property type="entry name" value="AAA+_ATPase"/>
</dbReference>
<evidence type="ECO:0000313" key="9">
    <source>
        <dbReference type="EMBL" id="KPU42343.1"/>
    </source>
</evidence>
<comment type="subcellular location">
    <subcellularLocation>
        <location evidence="1">Cell membrane</location>
        <topology evidence="1">Peripheral membrane protein</topology>
    </subcellularLocation>
</comment>
<dbReference type="PROSITE" id="PS00211">
    <property type="entry name" value="ABC_TRANSPORTER_1"/>
    <property type="match status" value="1"/>
</dbReference>
<evidence type="ECO:0000256" key="7">
    <source>
        <dbReference type="ARBA" id="ARBA00023136"/>
    </source>
</evidence>
<keyword evidence="3" id="KW-0813">Transport</keyword>
<dbReference type="InterPro" id="IPR027417">
    <property type="entry name" value="P-loop_NTPase"/>
</dbReference>
<dbReference type="InterPro" id="IPR003439">
    <property type="entry name" value="ABC_transporter-like_ATP-bd"/>
</dbReference>
<dbReference type="GO" id="GO:0005886">
    <property type="term" value="C:plasma membrane"/>
    <property type="evidence" value="ECO:0007669"/>
    <property type="project" value="UniProtKB-SubCell"/>
</dbReference>
<evidence type="ECO:0000259" key="8">
    <source>
        <dbReference type="PROSITE" id="PS50893"/>
    </source>
</evidence>
<accession>A0A0P8W404</accession>
<dbReference type="Pfam" id="PF00005">
    <property type="entry name" value="ABC_tran"/>
    <property type="match status" value="1"/>
</dbReference>
<dbReference type="GO" id="GO:0005524">
    <property type="term" value="F:ATP binding"/>
    <property type="evidence" value="ECO:0007669"/>
    <property type="project" value="UniProtKB-KW"/>
</dbReference>
<evidence type="ECO:0000256" key="1">
    <source>
        <dbReference type="ARBA" id="ARBA00004202"/>
    </source>
</evidence>
<dbReference type="OrthoDB" id="9806285at2"/>
<evidence type="ECO:0000256" key="3">
    <source>
        <dbReference type="ARBA" id="ARBA00022448"/>
    </source>
</evidence>
<proteinExistence type="inferred from homology"/>
<organism evidence="9 10">
    <name type="scientific">Oxobacter pfennigii</name>
    <dbReference type="NCBI Taxonomy" id="36849"/>
    <lineage>
        <taxon>Bacteria</taxon>
        <taxon>Bacillati</taxon>
        <taxon>Bacillota</taxon>
        <taxon>Clostridia</taxon>
        <taxon>Eubacteriales</taxon>
        <taxon>Clostridiaceae</taxon>
        <taxon>Oxobacter</taxon>
    </lineage>
</organism>
<comment type="caution">
    <text evidence="9">The sequence shown here is derived from an EMBL/GenBank/DDBJ whole genome shotgun (WGS) entry which is preliminary data.</text>
</comment>
<keyword evidence="4" id="KW-1003">Cell membrane</keyword>
<evidence type="ECO:0000256" key="4">
    <source>
        <dbReference type="ARBA" id="ARBA00022475"/>
    </source>
</evidence>
<evidence type="ECO:0000256" key="2">
    <source>
        <dbReference type="ARBA" id="ARBA00005417"/>
    </source>
</evidence>
<dbReference type="PATRIC" id="fig|36849.3.peg.4364"/>
<keyword evidence="7" id="KW-0472">Membrane</keyword>
<sequence length="324" mass="36093">MEGYLKVAKLLEFKNYSMGFKDDNGTVYNLLDNINFDIEEGKAVGIVGESGCGKSMTSLSIMGLLPKSAVVQGGEIIYKGGKLLQISEKEMQEIRGREIAMIFQEPMTSLNPVLTIGFQISEVLKKHNPEMSDGEIKERVIKQLEQVGIPGPEKRLNQYPHQFSGGMRQRVMIAMSVILKPNLLIADEPTTALDVTIQAQVLDIMRKLKEKDSLMLITHNLGIVADICDEVVVMYAGRVVEKGDMEKIFDNPLHPYTKGLMAAIPTLSSDKEELYSIPGSVPVSRNFNKGCRFADRCGFCLEKCMDNVPPVKESGKNHYVQCWL</sequence>
<evidence type="ECO:0000256" key="6">
    <source>
        <dbReference type="ARBA" id="ARBA00022840"/>
    </source>
</evidence>
<comment type="similarity">
    <text evidence="2">Belongs to the ABC transporter superfamily.</text>
</comment>
<dbReference type="Pfam" id="PF08352">
    <property type="entry name" value="oligo_HPY"/>
    <property type="match status" value="1"/>
</dbReference>